<feature type="region of interest" description="Disordered" evidence="1">
    <location>
        <begin position="1"/>
        <end position="48"/>
    </location>
</feature>
<dbReference type="EMBL" id="JBAMMX010000001">
    <property type="protein sequence ID" value="KAK6947078.1"/>
    <property type="molecule type" value="Genomic_DNA"/>
</dbReference>
<dbReference type="Proteomes" id="UP001370490">
    <property type="component" value="Unassembled WGS sequence"/>
</dbReference>
<sequence>MDIAPVQSTPSSPEDEWDTEGFVIPSLEIGDPDQSKADTPVVQELKSSNSKDKIEYKIYLGPHGAPPSQSKQQELISSNRKQRFKHKLKEADRKISGTGRENKVENLRELVGSSGKITSNMSKGSTRNWLDPHCHESQFEKWYSQ</sequence>
<name>A0AAN8W6F1_9MAGN</name>
<feature type="compositionally biased region" description="Polar residues" evidence="1">
    <location>
        <begin position="67"/>
        <end position="79"/>
    </location>
</feature>
<evidence type="ECO:0000313" key="3">
    <source>
        <dbReference type="Proteomes" id="UP001370490"/>
    </source>
</evidence>
<reference evidence="2 3" key="1">
    <citation type="submission" date="2023-12" db="EMBL/GenBank/DDBJ databases">
        <title>A high-quality genome assembly for Dillenia turbinata (Dilleniales).</title>
        <authorList>
            <person name="Chanderbali A."/>
        </authorList>
    </citation>
    <scope>NUCLEOTIDE SEQUENCE [LARGE SCALE GENOMIC DNA]</scope>
    <source>
        <strain evidence="2">LSX21</strain>
        <tissue evidence="2">Leaf</tissue>
    </source>
</reference>
<feature type="compositionally biased region" description="Basic and acidic residues" evidence="1">
    <location>
        <begin position="89"/>
        <end position="101"/>
    </location>
</feature>
<feature type="region of interest" description="Disordered" evidence="1">
    <location>
        <begin position="62"/>
        <end position="101"/>
    </location>
</feature>
<gene>
    <name evidence="2" type="ORF">RJ641_000551</name>
</gene>
<evidence type="ECO:0000313" key="2">
    <source>
        <dbReference type="EMBL" id="KAK6947078.1"/>
    </source>
</evidence>
<feature type="compositionally biased region" description="Polar residues" evidence="1">
    <location>
        <begin position="1"/>
        <end position="12"/>
    </location>
</feature>
<accession>A0AAN8W6F1</accession>
<organism evidence="2 3">
    <name type="scientific">Dillenia turbinata</name>
    <dbReference type="NCBI Taxonomy" id="194707"/>
    <lineage>
        <taxon>Eukaryota</taxon>
        <taxon>Viridiplantae</taxon>
        <taxon>Streptophyta</taxon>
        <taxon>Embryophyta</taxon>
        <taxon>Tracheophyta</taxon>
        <taxon>Spermatophyta</taxon>
        <taxon>Magnoliopsida</taxon>
        <taxon>eudicotyledons</taxon>
        <taxon>Gunneridae</taxon>
        <taxon>Pentapetalae</taxon>
        <taxon>Dilleniales</taxon>
        <taxon>Dilleniaceae</taxon>
        <taxon>Dillenia</taxon>
    </lineage>
</organism>
<keyword evidence="3" id="KW-1185">Reference proteome</keyword>
<evidence type="ECO:0000256" key="1">
    <source>
        <dbReference type="SAM" id="MobiDB-lite"/>
    </source>
</evidence>
<dbReference type="AlphaFoldDB" id="A0AAN8W6F1"/>
<proteinExistence type="predicted"/>
<comment type="caution">
    <text evidence="2">The sequence shown here is derived from an EMBL/GenBank/DDBJ whole genome shotgun (WGS) entry which is preliminary data.</text>
</comment>
<dbReference type="PANTHER" id="PTHR36075">
    <property type="entry name" value="BNAA10G09820D PROTEIN"/>
    <property type="match status" value="1"/>
</dbReference>
<protein>
    <submittedName>
        <fullName evidence="2">Uncharacterized protein</fullName>
    </submittedName>
</protein>
<dbReference type="PANTHER" id="PTHR36075:SF1">
    <property type="entry name" value="OS03G0595200 PROTEIN"/>
    <property type="match status" value="1"/>
</dbReference>